<reference evidence="1 2" key="1">
    <citation type="submission" date="2019-02" db="EMBL/GenBank/DDBJ databases">
        <title>Deep-cultivation of Planctomycetes and their phenomic and genomic characterization uncovers novel biology.</title>
        <authorList>
            <person name="Wiegand S."/>
            <person name="Jogler M."/>
            <person name="Boedeker C."/>
            <person name="Pinto D."/>
            <person name="Vollmers J."/>
            <person name="Rivas-Marin E."/>
            <person name="Kohn T."/>
            <person name="Peeters S.H."/>
            <person name="Heuer A."/>
            <person name="Rast P."/>
            <person name="Oberbeckmann S."/>
            <person name="Bunk B."/>
            <person name="Jeske O."/>
            <person name="Meyerdierks A."/>
            <person name="Storesund J.E."/>
            <person name="Kallscheuer N."/>
            <person name="Luecker S."/>
            <person name="Lage O.M."/>
            <person name="Pohl T."/>
            <person name="Merkel B.J."/>
            <person name="Hornburger P."/>
            <person name="Mueller R.-W."/>
            <person name="Bruemmer F."/>
            <person name="Labrenz M."/>
            <person name="Spormann A.M."/>
            <person name="Op den Camp H."/>
            <person name="Overmann J."/>
            <person name="Amann R."/>
            <person name="Jetten M.S.M."/>
            <person name="Mascher T."/>
            <person name="Medema M.H."/>
            <person name="Devos D.P."/>
            <person name="Kaster A.-K."/>
            <person name="Ovreas L."/>
            <person name="Rohde M."/>
            <person name="Galperin M.Y."/>
            <person name="Jogler C."/>
        </authorList>
    </citation>
    <scope>NUCLEOTIDE SEQUENCE [LARGE SCALE GENOMIC DNA]</scope>
    <source>
        <strain evidence="1 2">Pan181</strain>
    </source>
</reference>
<dbReference type="AlphaFoldDB" id="A0A518AIW8"/>
<evidence type="ECO:0000313" key="1">
    <source>
        <dbReference type="EMBL" id="QDU54667.1"/>
    </source>
</evidence>
<accession>A0A518AIW8</accession>
<dbReference type="EMBL" id="CP036278">
    <property type="protein sequence ID" value="QDU54667.1"/>
    <property type="molecule type" value="Genomic_DNA"/>
</dbReference>
<keyword evidence="2" id="KW-1185">Reference proteome</keyword>
<proteinExistence type="predicted"/>
<name>A0A518AIW8_9BACT</name>
<protein>
    <submittedName>
        <fullName evidence="1">Uncharacterized protein</fullName>
    </submittedName>
</protein>
<gene>
    <name evidence="1" type="ORF">Pan181_08500</name>
</gene>
<organism evidence="1 2">
    <name type="scientific">Aeoliella mucimassa</name>
    <dbReference type="NCBI Taxonomy" id="2527972"/>
    <lineage>
        <taxon>Bacteria</taxon>
        <taxon>Pseudomonadati</taxon>
        <taxon>Planctomycetota</taxon>
        <taxon>Planctomycetia</taxon>
        <taxon>Pirellulales</taxon>
        <taxon>Lacipirellulaceae</taxon>
        <taxon>Aeoliella</taxon>
    </lineage>
</organism>
<dbReference type="KEGG" id="amuc:Pan181_08500"/>
<evidence type="ECO:0000313" key="2">
    <source>
        <dbReference type="Proteomes" id="UP000315750"/>
    </source>
</evidence>
<sequence length="126" mass="14157">MGYDLHITRKEHHFDKDGPAIRLDEWLAYVASDPEMRFDGFAEAQLPNGNVLRAEGEGLSVWTAYSGHELAGNMAWFDYWRGSIIVKNPDPEIIGKMVRIARALGAKVQGDESEIYAEDGSSNWKT</sequence>
<dbReference type="Proteomes" id="UP000315750">
    <property type="component" value="Chromosome"/>
</dbReference>
<dbReference type="RefSeq" id="WP_145245612.1">
    <property type="nucleotide sequence ID" value="NZ_CP036278.1"/>
</dbReference>
<dbReference type="OrthoDB" id="288669at2"/>